<evidence type="ECO:0000313" key="3">
    <source>
        <dbReference type="EMBL" id="GHC61854.1"/>
    </source>
</evidence>
<reference evidence="3" key="2">
    <citation type="submission" date="2020-09" db="EMBL/GenBank/DDBJ databases">
        <authorList>
            <person name="Sun Q."/>
            <person name="Kim S."/>
        </authorList>
    </citation>
    <scope>NUCLEOTIDE SEQUENCE</scope>
    <source>
        <strain evidence="3">KCTC 42097</strain>
    </source>
</reference>
<name>A0A8J3GGS2_9HYPH</name>
<dbReference type="Proteomes" id="UP000641137">
    <property type="component" value="Unassembled WGS sequence"/>
</dbReference>
<feature type="signal peptide" evidence="2">
    <location>
        <begin position="1"/>
        <end position="22"/>
    </location>
</feature>
<feature type="region of interest" description="Disordered" evidence="1">
    <location>
        <begin position="27"/>
        <end position="48"/>
    </location>
</feature>
<accession>A0A8J3GGS2</accession>
<organism evidence="3 4">
    <name type="scientific">Limoniibacter endophyticus</name>
    <dbReference type="NCBI Taxonomy" id="1565040"/>
    <lineage>
        <taxon>Bacteria</taxon>
        <taxon>Pseudomonadati</taxon>
        <taxon>Pseudomonadota</taxon>
        <taxon>Alphaproteobacteria</taxon>
        <taxon>Hyphomicrobiales</taxon>
        <taxon>Bartonellaceae</taxon>
        <taxon>Limoniibacter</taxon>
    </lineage>
</organism>
<comment type="caution">
    <text evidence="3">The sequence shown here is derived from an EMBL/GenBank/DDBJ whole genome shotgun (WGS) entry which is preliminary data.</text>
</comment>
<proteinExistence type="predicted"/>
<sequence>MRIFLLPLAGALSMISVGVTLAQEAASPGAENQRQQEAATPPDYKDDRTTGAALVESYFNAIARKEYNRAWSYFDSDKPSKTFEDFVAGFKGTRDIEIEIGKPEEEGAAGSVYTNVPVAIRSVDDKGQEKVFTGCYTARSVNPQMQEEPDFNPGHLTSAKLGPSDAAFLASVPASCEGKERLSEEQLWLLRAQRVFDAERRATCSFYDREAVPAGNEPKAYTIEYNFSHDEQDMPRRKGFVLEFPCSLGAYNLGQTYYFATETDGIKPLHFAVPELDIRYENEEDPKDVDSMRIIGYNTVSELINASFDPRTMTFESFSKWRSVGDASSNGRWAFRNGEFSLIYFEVDASFDGEINPQDVLNFDAGP</sequence>
<protein>
    <recommendedName>
        <fullName evidence="5">DUF1176 domain-containing protein</fullName>
    </recommendedName>
</protein>
<feature type="chain" id="PRO_5035263917" description="DUF1176 domain-containing protein" evidence="2">
    <location>
        <begin position="23"/>
        <end position="367"/>
    </location>
</feature>
<dbReference type="AlphaFoldDB" id="A0A8J3GGS2"/>
<dbReference type="EMBL" id="BMZO01000001">
    <property type="protein sequence ID" value="GHC61854.1"/>
    <property type="molecule type" value="Genomic_DNA"/>
</dbReference>
<evidence type="ECO:0000256" key="2">
    <source>
        <dbReference type="SAM" id="SignalP"/>
    </source>
</evidence>
<gene>
    <name evidence="3" type="ORF">GCM10010136_02700</name>
</gene>
<dbReference type="RefSeq" id="WP_189487048.1">
    <property type="nucleotide sequence ID" value="NZ_BMZO01000001.1"/>
</dbReference>
<reference evidence="3" key="1">
    <citation type="journal article" date="2014" name="Int. J. Syst. Evol. Microbiol.">
        <title>Complete genome sequence of Corynebacterium casei LMG S-19264T (=DSM 44701T), isolated from a smear-ripened cheese.</title>
        <authorList>
            <consortium name="US DOE Joint Genome Institute (JGI-PGF)"/>
            <person name="Walter F."/>
            <person name="Albersmeier A."/>
            <person name="Kalinowski J."/>
            <person name="Ruckert C."/>
        </authorList>
    </citation>
    <scope>NUCLEOTIDE SEQUENCE</scope>
    <source>
        <strain evidence="3">KCTC 42097</strain>
    </source>
</reference>
<evidence type="ECO:0000313" key="4">
    <source>
        <dbReference type="Proteomes" id="UP000641137"/>
    </source>
</evidence>
<keyword evidence="2" id="KW-0732">Signal</keyword>
<evidence type="ECO:0008006" key="5">
    <source>
        <dbReference type="Google" id="ProtNLM"/>
    </source>
</evidence>
<evidence type="ECO:0000256" key="1">
    <source>
        <dbReference type="SAM" id="MobiDB-lite"/>
    </source>
</evidence>
<keyword evidence="4" id="KW-1185">Reference proteome</keyword>